<evidence type="ECO:0000313" key="2">
    <source>
        <dbReference type="EMBL" id="GBG11554.1"/>
    </source>
</evidence>
<comment type="caution">
    <text evidence="2">The sequence shown here is derived from an EMBL/GenBank/DDBJ whole genome shotgun (WGS) entry which is preliminary data.</text>
</comment>
<feature type="transmembrane region" description="Helical" evidence="1">
    <location>
        <begin position="20"/>
        <end position="38"/>
    </location>
</feature>
<evidence type="ECO:0000313" key="3">
    <source>
        <dbReference type="Proteomes" id="UP000245202"/>
    </source>
</evidence>
<dbReference type="Proteomes" id="UP000245202">
    <property type="component" value="Unassembled WGS sequence"/>
</dbReference>
<keyword evidence="1" id="KW-0472">Membrane</keyword>
<evidence type="ECO:0000256" key="1">
    <source>
        <dbReference type="SAM" id="Phobius"/>
    </source>
</evidence>
<gene>
    <name evidence="2" type="ORF">PAT3040_06379</name>
</gene>
<name>A0A2R5F5I4_9BACL</name>
<accession>A0A2R5F5I4</accession>
<reference evidence="2 3" key="1">
    <citation type="submission" date="2017-08" db="EMBL/GenBank/DDBJ databases">
        <title>Substantial Increase in Enzyme Production by Combined Drug-Resistance Mutations in Paenibacillus agaridevorans.</title>
        <authorList>
            <person name="Tanaka Y."/>
            <person name="Funane K."/>
            <person name="Hosaka T."/>
            <person name="Shiwa Y."/>
            <person name="Fujita N."/>
            <person name="Miyazaki T."/>
            <person name="Yoshikawa H."/>
            <person name="Murakami K."/>
            <person name="Kasahara K."/>
            <person name="Inaoka T."/>
            <person name="Hiraga Y."/>
            <person name="Ochi K."/>
        </authorList>
    </citation>
    <scope>NUCLEOTIDE SEQUENCE [LARGE SCALE GENOMIC DNA]</scope>
    <source>
        <strain evidence="2 3">T-3040</strain>
    </source>
</reference>
<organism evidence="2 3">
    <name type="scientific">Paenibacillus agaridevorans</name>
    <dbReference type="NCBI Taxonomy" id="171404"/>
    <lineage>
        <taxon>Bacteria</taxon>
        <taxon>Bacillati</taxon>
        <taxon>Bacillota</taxon>
        <taxon>Bacilli</taxon>
        <taxon>Bacillales</taxon>
        <taxon>Paenibacillaceae</taxon>
        <taxon>Paenibacillus</taxon>
    </lineage>
</organism>
<keyword evidence="3" id="KW-1185">Reference proteome</keyword>
<dbReference type="AlphaFoldDB" id="A0A2R5F5I4"/>
<keyword evidence="1" id="KW-1133">Transmembrane helix</keyword>
<keyword evidence="1" id="KW-0812">Transmembrane</keyword>
<dbReference type="EMBL" id="BDQX01000413">
    <property type="protein sequence ID" value="GBG11554.1"/>
    <property type="molecule type" value="Genomic_DNA"/>
</dbReference>
<protein>
    <submittedName>
        <fullName evidence="2">Uncharacterized protein</fullName>
    </submittedName>
</protein>
<sequence length="193" mass="21818">MGERLGEGEPSMGKVLKRLFAVIVILLLLAAGGAWWLLSYIAPDEELDLSYQNINIREKATDMIKQLKPELILTEADVNNLIKKNLDPNVSEHVVVEGALFDLEGDRLIANMNVKYRDRVPLAIRAEYRLEWQDPNLALRPQSLSIKGIDLPLDMLETIIVDLDLPTGDLVKVKEVRFEGNTVRVEFNLSLPF</sequence>
<proteinExistence type="predicted"/>